<comment type="caution">
    <text evidence="2">The sequence shown here is derived from an EMBL/GenBank/DDBJ whole genome shotgun (WGS) entry which is preliminary data.</text>
</comment>
<proteinExistence type="predicted"/>
<dbReference type="AlphaFoldDB" id="A0A4U1JIE6"/>
<evidence type="ECO:0000313" key="3">
    <source>
        <dbReference type="Proteomes" id="UP000309215"/>
    </source>
</evidence>
<feature type="transmembrane region" description="Helical" evidence="1">
    <location>
        <begin position="135"/>
        <end position="157"/>
    </location>
</feature>
<name>A0A4U1JIE6_9BACT</name>
<dbReference type="EMBL" id="SSMQ01000003">
    <property type="protein sequence ID" value="TKD12431.1"/>
    <property type="molecule type" value="Genomic_DNA"/>
</dbReference>
<keyword evidence="1" id="KW-1133">Transmembrane helix</keyword>
<accession>A0A4U1JIE6</accession>
<gene>
    <name evidence="2" type="ORF">E8A74_04855</name>
</gene>
<protein>
    <submittedName>
        <fullName evidence="2">Uncharacterized protein</fullName>
    </submittedName>
</protein>
<dbReference type="RefSeq" id="WP_136927731.1">
    <property type="nucleotide sequence ID" value="NZ_SSMQ01000003.1"/>
</dbReference>
<keyword evidence="1" id="KW-0812">Transmembrane</keyword>
<dbReference type="OrthoDB" id="5458729at2"/>
<keyword evidence="1" id="KW-0472">Membrane</keyword>
<evidence type="ECO:0000313" key="2">
    <source>
        <dbReference type="EMBL" id="TKD12431.1"/>
    </source>
</evidence>
<dbReference type="Proteomes" id="UP000309215">
    <property type="component" value="Unassembled WGS sequence"/>
</dbReference>
<evidence type="ECO:0000256" key="1">
    <source>
        <dbReference type="SAM" id="Phobius"/>
    </source>
</evidence>
<keyword evidence="3" id="KW-1185">Reference proteome</keyword>
<sequence>MTLSFMPLGCSSARIHYHPSIPEDRPRIPKGTADRIRECVDELSGTIEPGYYSLDAAVKVDPDGHVLEVETTGQPNPDVGICVRIALRGMRLSGEIFDRDVLRTSASGSGRATPDRGQVGEVVTIVVVTVVFTEVIIEAFAITVAVAVTATATAGAAKRAKREKMCMPLLHECLGNKNHPNPDFGPEKDCGACYRYCMNEGSWPEDKCPRP</sequence>
<organism evidence="2 3">
    <name type="scientific">Polyangium fumosum</name>
    <dbReference type="NCBI Taxonomy" id="889272"/>
    <lineage>
        <taxon>Bacteria</taxon>
        <taxon>Pseudomonadati</taxon>
        <taxon>Myxococcota</taxon>
        <taxon>Polyangia</taxon>
        <taxon>Polyangiales</taxon>
        <taxon>Polyangiaceae</taxon>
        <taxon>Polyangium</taxon>
    </lineage>
</organism>
<reference evidence="2 3" key="1">
    <citation type="submission" date="2019-04" db="EMBL/GenBank/DDBJ databases">
        <authorList>
            <person name="Li Y."/>
            <person name="Wang J."/>
        </authorList>
    </citation>
    <scope>NUCLEOTIDE SEQUENCE [LARGE SCALE GENOMIC DNA]</scope>
    <source>
        <strain evidence="2 3">DSM 14668</strain>
    </source>
</reference>